<evidence type="ECO:0000256" key="8">
    <source>
        <dbReference type="ARBA" id="ARBA00048679"/>
    </source>
</evidence>
<dbReference type="Gene3D" id="1.10.510.10">
    <property type="entry name" value="Transferase(Phosphotransferase) domain 1"/>
    <property type="match status" value="1"/>
</dbReference>
<dbReference type="InterPro" id="IPR011009">
    <property type="entry name" value="Kinase-like_dom_sf"/>
</dbReference>
<dbReference type="EC" id="2.7.11.1" evidence="1"/>
<comment type="catalytic activity">
    <reaction evidence="8">
        <text>L-seryl-[protein] + ATP = O-phospho-L-seryl-[protein] + ADP + H(+)</text>
        <dbReference type="Rhea" id="RHEA:17989"/>
        <dbReference type="Rhea" id="RHEA-COMP:9863"/>
        <dbReference type="Rhea" id="RHEA-COMP:11604"/>
        <dbReference type="ChEBI" id="CHEBI:15378"/>
        <dbReference type="ChEBI" id="CHEBI:29999"/>
        <dbReference type="ChEBI" id="CHEBI:30616"/>
        <dbReference type="ChEBI" id="CHEBI:83421"/>
        <dbReference type="ChEBI" id="CHEBI:456216"/>
        <dbReference type="EC" id="2.7.11.1"/>
    </reaction>
</comment>
<keyword evidence="4" id="KW-0547">Nucleotide-binding</keyword>
<dbReference type="GO" id="GO:0004674">
    <property type="term" value="F:protein serine/threonine kinase activity"/>
    <property type="evidence" value="ECO:0007669"/>
    <property type="project" value="UniProtKB-KW"/>
</dbReference>
<keyword evidence="5 10" id="KW-0418">Kinase</keyword>
<evidence type="ECO:0000256" key="1">
    <source>
        <dbReference type="ARBA" id="ARBA00012513"/>
    </source>
</evidence>
<evidence type="ECO:0000256" key="3">
    <source>
        <dbReference type="ARBA" id="ARBA00022679"/>
    </source>
</evidence>
<dbReference type="AlphaFoldDB" id="G5J0Q4"/>
<dbReference type="Pfam" id="PF00069">
    <property type="entry name" value="Pkinase"/>
    <property type="match status" value="1"/>
</dbReference>
<evidence type="ECO:0000256" key="4">
    <source>
        <dbReference type="ARBA" id="ARBA00022741"/>
    </source>
</evidence>
<dbReference type="GeneID" id="88764940"/>
<reference evidence="10 11" key="1">
    <citation type="journal article" date="2011" name="Front. Microbiol.">
        <title>Two Strains of Crocosphaera watsonii with Highly Conserved Genomes are Distinguished by Strain-Specific Features.</title>
        <authorList>
            <person name="Bench S.R."/>
            <person name="Ilikchyan I.N."/>
            <person name="Tripp H.J."/>
            <person name="Zehr J.P."/>
        </authorList>
    </citation>
    <scope>NUCLEOTIDE SEQUENCE [LARGE SCALE GENOMIC DNA]</scope>
    <source>
        <strain evidence="10 11">WH 0003</strain>
    </source>
</reference>
<proteinExistence type="predicted"/>
<gene>
    <name evidence="10" type="ORF">CWATWH0003_1088</name>
</gene>
<evidence type="ECO:0000259" key="9">
    <source>
        <dbReference type="PROSITE" id="PS50011"/>
    </source>
</evidence>
<evidence type="ECO:0000313" key="10">
    <source>
        <dbReference type="EMBL" id="EHJ14226.1"/>
    </source>
</evidence>
<accession>G5J0Q4</accession>
<evidence type="ECO:0000256" key="7">
    <source>
        <dbReference type="ARBA" id="ARBA00047899"/>
    </source>
</evidence>
<dbReference type="Proteomes" id="UP000003477">
    <property type="component" value="Unassembled WGS sequence"/>
</dbReference>
<sequence>MRKTVRASTHGLQTVEERRKIQGWKKYDEQWQTKAGVSESTLKRFWKSEDLKIDTFTKICEALGFHWETIAESGSLVMGQIICDRYKILELRSDQKHRKIYLGEDLGLPYSPLCLVTQLSHHSSDKEQELLEKEKELLDREARTLHQVRQHTQIPQLYAYFKNDEQESYLIKEYIEGNPLEEEIFEGQPWSEAEVFNFLDEMLGILSFVHKRKVIHRKINPSNIIRRKSDKSLVLVHFGDITYESSKGYQTPTLSSVSQLSKHLFIPPEQGIGSPKCCSDIYSLGRIAIQMLTGKSLDNIKIEYATGNIDWHDDLDINPMLVKFLDKMVEYNYTDRYTPGETAWKELKQIVIK</sequence>
<comment type="caution">
    <text evidence="10">The sequence shown here is derived from an EMBL/GenBank/DDBJ whole genome shotgun (WGS) entry which is preliminary data.</text>
</comment>
<protein>
    <recommendedName>
        <fullName evidence="1">non-specific serine/threonine protein kinase</fullName>
        <ecNumber evidence="1">2.7.11.1</ecNumber>
    </recommendedName>
</protein>
<dbReference type="PROSITE" id="PS50011">
    <property type="entry name" value="PROTEIN_KINASE_DOM"/>
    <property type="match status" value="1"/>
</dbReference>
<comment type="catalytic activity">
    <reaction evidence="7">
        <text>L-threonyl-[protein] + ATP = O-phospho-L-threonyl-[protein] + ADP + H(+)</text>
        <dbReference type="Rhea" id="RHEA:46608"/>
        <dbReference type="Rhea" id="RHEA-COMP:11060"/>
        <dbReference type="Rhea" id="RHEA-COMP:11605"/>
        <dbReference type="ChEBI" id="CHEBI:15378"/>
        <dbReference type="ChEBI" id="CHEBI:30013"/>
        <dbReference type="ChEBI" id="CHEBI:30616"/>
        <dbReference type="ChEBI" id="CHEBI:61977"/>
        <dbReference type="ChEBI" id="CHEBI:456216"/>
        <dbReference type="EC" id="2.7.11.1"/>
    </reaction>
</comment>
<keyword evidence="6" id="KW-0067">ATP-binding</keyword>
<organism evidence="10 11">
    <name type="scientific">Crocosphaera watsonii WH 0003</name>
    <dbReference type="NCBI Taxonomy" id="423471"/>
    <lineage>
        <taxon>Bacteria</taxon>
        <taxon>Bacillati</taxon>
        <taxon>Cyanobacteriota</taxon>
        <taxon>Cyanophyceae</taxon>
        <taxon>Oscillatoriophycideae</taxon>
        <taxon>Chroococcales</taxon>
        <taxon>Aphanothecaceae</taxon>
        <taxon>Crocosphaera</taxon>
    </lineage>
</organism>
<name>G5J0Q4_CROWT</name>
<dbReference type="RefSeq" id="WP_007307886.1">
    <property type="nucleotide sequence ID" value="NZ_AESD01000176.1"/>
</dbReference>
<evidence type="ECO:0000256" key="6">
    <source>
        <dbReference type="ARBA" id="ARBA00022840"/>
    </source>
</evidence>
<dbReference type="PANTHER" id="PTHR24363">
    <property type="entry name" value="SERINE/THREONINE PROTEIN KINASE"/>
    <property type="match status" value="1"/>
</dbReference>
<dbReference type="PANTHER" id="PTHR24363:SF0">
    <property type="entry name" value="SERINE_THREONINE KINASE LIKE DOMAIN CONTAINING 1"/>
    <property type="match status" value="1"/>
</dbReference>
<dbReference type="EMBL" id="AESD01000176">
    <property type="protein sequence ID" value="EHJ14226.1"/>
    <property type="molecule type" value="Genomic_DNA"/>
</dbReference>
<dbReference type="SUPFAM" id="SSF56112">
    <property type="entry name" value="Protein kinase-like (PK-like)"/>
    <property type="match status" value="1"/>
</dbReference>
<evidence type="ECO:0000313" key="11">
    <source>
        <dbReference type="Proteomes" id="UP000003477"/>
    </source>
</evidence>
<dbReference type="GO" id="GO:0005524">
    <property type="term" value="F:ATP binding"/>
    <property type="evidence" value="ECO:0007669"/>
    <property type="project" value="UniProtKB-KW"/>
</dbReference>
<evidence type="ECO:0000256" key="2">
    <source>
        <dbReference type="ARBA" id="ARBA00022527"/>
    </source>
</evidence>
<keyword evidence="2 10" id="KW-0723">Serine/threonine-protein kinase</keyword>
<keyword evidence="3" id="KW-0808">Transferase</keyword>
<dbReference type="InterPro" id="IPR000719">
    <property type="entry name" value="Prot_kinase_dom"/>
</dbReference>
<dbReference type="Gene3D" id="3.30.200.20">
    <property type="entry name" value="Phosphorylase Kinase, domain 1"/>
    <property type="match status" value="1"/>
</dbReference>
<dbReference type="PATRIC" id="fig|423471.3.peg.1002"/>
<feature type="domain" description="Protein kinase" evidence="9">
    <location>
        <begin position="86"/>
        <end position="352"/>
    </location>
</feature>
<evidence type="ECO:0000256" key="5">
    <source>
        <dbReference type="ARBA" id="ARBA00022777"/>
    </source>
</evidence>
<dbReference type="SMART" id="SM00220">
    <property type="entry name" value="S_TKc"/>
    <property type="match status" value="1"/>
</dbReference>